<dbReference type="Gene3D" id="3.20.20.80">
    <property type="entry name" value="Glycosidases"/>
    <property type="match status" value="1"/>
</dbReference>
<protein>
    <submittedName>
        <fullName evidence="2">Maltooligosyl trehalose synthase</fullName>
        <ecNumber evidence="2">5.4.99.15</ecNumber>
    </submittedName>
</protein>
<dbReference type="EMBL" id="CADIJX010000001">
    <property type="protein sequence ID" value="CAB3628012.1"/>
    <property type="molecule type" value="Genomic_DNA"/>
</dbReference>
<dbReference type="SMART" id="SM00642">
    <property type="entry name" value="Aamy"/>
    <property type="match status" value="1"/>
</dbReference>
<keyword evidence="2" id="KW-0413">Isomerase</keyword>
<dbReference type="GO" id="GO:0005992">
    <property type="term" value="P:trehalose biosynthetic process"/>
    <property type="evidence" value="ECO:0007669"/>
    <property type="project" value="TreeGrafter"/>
</dbReference>
<dbReference type="AlphaFoldDB" id="A0A6S6YKB4"/>
<dbReference type="Gene3D" id="1.10.150.200">
    <property type="entry name" value="Maltooligosyl trehalose synthase, domain 3"/>
    <property type="match status" value="1"/>
</dbReference>
<dbReference type="InterPro" id="IPR006047">
    <property type="entry name" value="GH13_cat_dom"/>
</dbReference>
<evidence type="ECO:0000313" key="3">
    <source>
        <dbReference type="Proteomes" id="UP000494108"/>
    </source>
</evidence>
<keyword evidence="3" id="KW-1185">Reference proteome</keyword>
<dbReference type="NCBIfam" id="TIGR02401">
    <property type="entry name" value="trehalose_TreY"/>
    <property type="match status" value="1"/>
</dbReference>
<feature type="domain" description="Glycosyl hydrolase family 13 catalytic" evidence="1">
    <location>
        <begin position="18"/>
        <end position="451"/>
    </location>
</feature>
<dbReference type="CDD" id="cd11336">
    <property type="entry name" value="AmyAc_MTSase"/>
    <property type="match status" value="1"/>
</dbReference>
<dbReference type="InterPro" id="IPR012767">
    <property type="entry name" value="Trehalose_TreY"/>
</dbReference>
<gene>
    <name evidence="2" type="primary">treY</name>
    <name evidence="2" type="ORF">LMG3431_00641</name>
</gene>
<reference evidence="2 3" key="1">
    <citation type="submission" date="2020-04" db="EMBL/GenBank/DDBJ databases">
        <authorList>
            <person name="De Canck E."/>
        </authorList>
    </citation>
    <scope>NUCLEOTIDE SEQUENCE [LARGE SCALE GENOMIC DNA]</scope>
    <source>
        <strain evidence="2 3">LMG 3431</strain>
    </source>
</reference>
<dbReference type="PANTHER" id="PTHR10357">
    <property type="entry name" value="ALPHA-AMYLASE FAMILY MEMBER"/>
    <property type="match status" value="1"/>
</dbReference>
<dbReference type="SUPFAM" id="SSF51445">
    <property type="entry name" value="(Trans)glycosidases"/>
    <property type="match status" value="1"/>
</dbReference>
<name>A0A6S6YKB4_9BURK</name>
<dbReference type="PANTHER" id="PTHR10357:SF216">
    <property type="entry name" value="MALTOOLIGOSYL TREHALOSE SYNTHASE-RELATED"/>
    <property type="match status" value="1"/>
</dbReference>
<dbReference type="EC" id="5.4.99.15" evidence="2"/>
<evidence type="ECO:0000313" key="2">
    <source>
        <dbReference type="EMBL" id="CAB3628012.1"/>
    </source>
</evidence>
<dbReference type="RefSeq" id="WP_175172967.1">
    <property type="nucleotide sequence ID" value="NZ_CADIJX010000001.1"/>
</dbReference>
<dbReference type="Gene3D" id="1.10.10.470">
    <property type="entry name" value="Maltooligosyl trehalose synthase, domain 4"/>
    <property type="match status" value="1"/>
</dbReference>
<proteinExistence type="predicted"/>
<dbReference type="InterPro" id="IPR013797">
    <property type="entry name" value="Maltooligo_trehalose_synth_4"/>
</dbReference>
<dbReference type="GO" id="GO:0047470">
    <property type="term" value="F:(1,4)-alpha-D-glucan 1-alpha-D-glucosylmutase activity"/>
    <property type="evidence" value="ECO:0007669"/>
    <property type="project" value="UniProtKB-EC"/>
</dbReference>
<dbReference type="InterPro" id="IPR017853">
    <property type="entry name" value="GH"/>
</dbReference>
<evidence type="ECO:0000259" key="1">
    <source>
        <dbReference type="SMART" id="SM00642"/>
    </source>
</evidence>
<sequence>MSAPRATVRLQLHAGFTFEDACAQLPYYAALGISHLYLSPITQARDGSSHGYDVIDHGTVSASLGGEAALAHLAHQARSLGMGLIADIVPNHMAAHPSNAWWADVLRHGRNSPHARCFDIDWCPPERATHGKILLPILAEPYGVSLDAGDVTLAHDAGTNEYSIAAGGIRLPVASDFSPGEAAPAAVLAGHDPASTSGKACLHALLERQHYRLAWWRTGPEQINWRRFFEINELVGVRVEDDAVFDAVHALAMRLYRTGILDGLRIDHVDGLASPGRYLRRLRSLLLAAGGERERAGLPPSPYLVVEKILAHGETLDSRWPADGTTGYDFMDQASALLHDPAAQPALEALWRDISGDARDAATQLRATRTRILTRHFPAELRSLLQALARLAELDPRTRDWTHAMTHRVLSALLAAFPVYRTYAEDGGRSEADQASFQIATRLALSALGGRADGAEGRLLSQLDQWLDGAHSVATHGGGQEQAVEVEDAGAHALRRFQQLTPPLAAKSLEDTLFYRYAPLLSRNEVGSSAERFALSRSDFYSLAMDRAKTHPQAMLATATHDHKRGEDVRARLAVLTEAPEKWASAALAWMPRLAPADLPAYTDRYMLLQSLVGAWPLELRTERLDQDATAAGAFLDRIGAWQQKALREAKLHTSWIAPNLPYERAARHCVEALSNTSTGRTLLHEIGEFAQRVAPAGLINSLTQTLLRNTLPGVPDLYQGTELWDFSLVDPDNRQPVDYPARTALLASHDVRNAMDMSAAAWRSGAIKQSVIQRALILRARHPGLFNGAHYRQVAVHGPRAENVIAYLTSEGDKHLLIVAPRLCALDLVAYTQGQAGSARDYWDGTYLELPLSGNGPAFQDVLSGRSLPLFPATRLPVAALLRACPIALCAAGDMTLQ</sequence>
<dbReference type="Pfam" id="PF00128">
    <property type="entry name" value="Alpha-amylase"/>
    <property type="match status" value="1"/>
</dbReference>
<organism evidence="2 3">
    <name type="scientific">Achromobacter pestifer</name>
    <dbReference type="NCBI Taxonomy" id="1353889"/>
    <lineage>
        <taxon>Bacteria</taxon>
        <taxon>Pseudomonadati</taxon>
        <taxon>Pseudomonadota</taxon>
        <taxon>Betaproteobacteria</taxon>
        <taxon>Burkholderiales</taxon>
        <taxon>Alcaligenaceae</taxon>
        <taxon>Achromobacter</taxon>
    </lineage>
</organism>
<dbReference type="GO" id="GO:0030980">
    <property type="term" value="P:alpha-glucan catabolic process"/>
    <property type="evidence" value="ECO:0007669"/>
    <property type="project" value="TreeGrafter"/>
</dbReference>
<dbReference type="Proteomes" id="UP000494108">
    <property type="component" value="Unassembled WGS sequence"/>
</dbReference>
<accession>A0A6S6YKB4</accession>
<dbReference type="Gene3D" id="3.30.1590.10">
    <property type="entry name" value="Maltooligosyl trehalose synthase, domain 2"/>
    <property type="match status" value="1"/>
</dbReference>